<proteinExistence type="predicted"/>
<dbReference type="GO" id="GO:0005506">
    <property type="term" value="F:iron ion binding"/>
    <property type="evidence" value="ECO:0007669"/>
    <property type="project" value="InterPro"/>
</dbReference>
<dbReference type="SUPFAM" id="SSF48264">
    <property type="entry name" value="Cytochrome P450"/>
    <property type="match status" value="1"/>
</dbReference>
<comment type="cofactor">
    <cofactor evidence="1">
        <name>heme</name>
        <dbReference type="ChEBI" id="CHEBI:30413"/>
    </cofactor>
</comment>
<dbReference type="PANTHER" id="PTHR24305">
    <property type="entry name" value="CYTOCHROME P450"/>
    <property type="match status" value="1"/>
</dbReference>
<dbReference type="AlphaFoldDB" id="A0A9P4MG85"/>
<sequence>MMSYSILFLSLFVTLYFIHRARTYRALAQFGGPWSTGWSRLWLLRATASGIMQSYFKDVNDRFGSTARVGPEILITSDPLLIRRMSAVRSSYTRAKYYKALRLHPTRDNITTLRDEKAHDELRAKMAPGYSGKENQGLEATIDVRVRRLIALIKYSYVTTSTSYRPLDLARVVSFFTLDTISDVAFGKPFGFLDRDDDPFGYITQLKSMLPAMMSFSVYPEMQTIMQLPWMQLLLPKVTDAIGFGKVMGFARDVVAERFPLPGFDEPQVVRKDMLGSFKEHGLTQEQLESETLTQITAGSDSTATAIRMTLFHILTSPGSLNRLLNELDAAGFPSPSMSASDEGISIIPDSEARRLPYLQACIREGLRLYPPVTGLMSKQTPPSGDTIPVRYPDGTTKDVFVPGGVSIGWNTYGMLRSKHLFGDDAETWRPERWLDGNENQELIQAVDLVFGYGRFGCLGRSVAMLELNKAVPELARRFSWQVVNPEKPWGGICAGFWLQEDMGFVARERWADDGH</sequence>
<dbReference type="CDD" id="cd11060">
    <property type="entry name" value="CYP57A1-like"/>
    <property type="match status" value="1"/>
</dbReference>
<dbReference type="GO" id="GO:0016705">
    <property type="term" value="F:oxidoreductase activity, acting on paired donors, with incorporation or reduction of molecular oxygen"/>
    <property type="evidence" value="ECO:0007669"/>
    <property type="project" value="InterPro"/>
</dbReference>
<dbReference type="InterPro" id="IPR002401">
    <property type="entry name" value="Cyt_P450_E_grp-I"/>
</dbReference>
<organism evidence="2 3">
    <name type="scientific">Rhizodiscina lignyota</name>
    <dbReference type="NCBI Taxonomy" id="1504668"/>
    <lineage>
        <taxon>Eukaryota</taxon>
        <taxon>Fungi</taxon>
        <taxon>Dikarya</taxon>
        <taxon>Ascomycota</taxon>
        <taxon>Pezizomycotina</taxon>
        <taxon>Dothideomycetes</taxon>
        <taxon>Pleosporomycetidae</taxon>
        <taxon>Aulographales</taxon>
        <taxon>Rhizodiscinaceae</taxon>
        <taxon>Rhizodiscina</taxon>
    </lineage>
</organism>
<keyword evidence="1" id="KW-0408">Iron</keyword>
<name>A0A9P4MG85_9PEZI</name>
<dbReference type="Proteomes" id="UP000799772">
    <property type="component" value="Unassembled WGS sequence"/>
</dbReference>
<keyword evidence="3" id="KW-1185">Reference proteome</keyword>
<reference evidence="2" key="1">
    <citation type="journal article" date="2020" name="Stud. Mycol.">
        <title>101 Dothideomycetes genomes: a test case for predicting lifestyles and emergence of pathogens.</title>
        <authorList>
            <person name="Haridas S."/>
            <person name="Albert R."/>
            <person name="Binder M."/>
            <person name="Bloem J."/>
            <person name="Labutti K."/>
            <person name="Salamov A."/>
            <person name="Andreopoulos B."/>
            <person name="Baker S."/>
            <person name="Barry K."/>
            <person name="Bills G."/>
            <person name="Bluhm B."/>
            <person name="Cannon C."/>
            <person name="Castanera R."/>
            <person name="Culley D."/>
            <person name="Daum C."/>
            <person name="Ezra D."/>
            <person name="Gonzalez J."/>
            <person name="Henrissat B."/>
            <person name="Kuo A."/>
            <person name="Liang C."/>
            <person name="Lipzen A."/>
            <person name="Lutzoni F."/>
            <person name="Magnuson J."/>
            <person name="Mondo S."/>
            <person name="Nolan M."/>
            <person name="Ohm R."/>
            <person name="Pangilinan J."/>
            <person name="Park H.-J."/>
            <person name="Ramirez L."/>
            <person name="Alfaro M."/>
            <person name="Sun H."/>
            <person name="Tritt A."/>
            <person name="Yoshinaga Y."/>
            <person name="Zwiers L.-H."/>
            <person name="Turgeon B."/>
            <person name="Goodwin S."/>
            <person name="Spatafora J."/>
            <person name="Crous P."/>
            <person name="Grigoriev I."/>
        </authorList>
    </citation>
    <scope>NUCLEOTIDE SEQUENCE</scope>
    <source>
        <strain evidence="2">CBS 133067</strain>
    </source>
</reference>
<gene>
    <name evidence="2" type="ORF">NA57DRAFT_51112</name>
</gene>
<dbReference type="InterPro" id="IPR050121">
    <property type="entry name" value="Cytochrome_P450_monoxygenase"/>
</dbReference>
<keyword evidence="2" id="KW-0503">Monooxygenase</keyword>
<dbReference type="GO" id="GO:0004497">
    <property type="term" value="F:monooxygenase activity"/>
    <property type="evidence" value="ECO:0007669"/>
    <property type="project" value="UniProtKB-KW"/>
</dbReference>
<feature type="binding site" description="axial binding residue" evidence="1">
    <location>
        <position position="458"/>
    </location>
    <ligand>
        <name>heme</name>
        <dbReference type="ChEBI" id="CHEBI:30413"/>
    </ligand>
    <ligandPart>
        <name>Fe</name>
        <dbReference type="ChEBI" id="CHEBI:18248"/>
    </ligandPart>
</feature>
<keyword evidence="2" id="KW-0560">Oxidoreductase</keyword>
<accession>A0A9P4MG85</accession>
<dbReference type="InterPro" id="IPR036396">
    <property type="entry name" value="Cyt_P450_sf"/>
</dbReference>
<evidence type="ECO:0000256" key="1">
    <source>
        <dbReference type="PIRSR" id="PIRSR602401-1"/>
    </source>
</evidence>
<dbReference type="GO" id="GO:0020037">
    <property type="term" value="F:heme binding"/>
    <property type="evidence" value="ECO:0007669"/>
    <property type="project" value="InterPro"/>
</dbReference>
<dbReference type="InterPro" id="IPR001128">
    <property type="entry name" value="Cyt_P450"/>
</dbReference>
<evidence type="ECO:0000313" key="3">
    <source>
        <dbReference type="Proteomes" id="UP000799772"/>
    </source>
</evidence>
<evidence type="ECO:0000313" key="2">
    <source>
        <dbReference type="EMBL" id="KAF2104274.1"/>
    </source>
</evidence>
<dbReference type="PANTHER" id="PTHR24305:SF168">
    <property type="entry name" value="P450, PUTATIVE (EUROFUNG)-RELATED"/>
    <property type="match status" value="1"/>
</dbReference>
<dbReference type="Gene3D" id="1.10.630.10">
    <property type="entry name" value="Cytochrome P450"/>
    <property type="match status" value="1"/>
</dbReference>
<protein>
    <submittedName>
        <fullName evidence="2">P450 monooxygenase</fullName>
    </submittedName>
</protein>
<dbReference type="EMBL" id="ML978121">
    <property type="protein sequence ID" value="KAF2104274.1"/>
    <property type="molecule type" value="Genomic_DNA"/>
</dbReference>
<dbReference type="PRINTS" id="PR00385">
    <property type="entry name" value="P450"/>
</dbReference>
<keyword evidence="1" id="KW-0479">Metal-binding</keyword>
<dbReference type="Pfam" id="PF00067">
    <property type="entry name" value="p450"/>
    <property type="match status" value="1"/>
</dbReference>
<dbReference type="OrthoDB" id="3934656at2759"/>
<comment type="caution">
    <text evidence="2">The sequence shown here is derived from an EMBL/GenBank/DDBJ whole genome shotgun (WGS) entry which is preliminary data.</text>
</comment>
<dbReference type="PRINTS" id="PR00463">
    <property type="entry name" value="EP450I"/>
</dbReference>
<keyword evidence="1" id="KW-0349">Heme</keyword>